<organism evidence="2 3">
    <name type="scientific">Apiospora rasikravindrae</name>
    <dbReference type="NCBI Taxonomy" id="990691"/>
    <lineage>
        <taxon>Eukaryota</taxon>
        <taxon>Fungi</taxon>
        <taxon>Dikarya</taxon>
        <taxon>Ascomycota</taxon>
        <taxon>Pezizomycotina</taxon>
        <taxon>Sordariomycetes</taxon>
        <taxon>Xylariomycetidae</taxon>
        <taxon>Amphisphaeriales</taxon>
        <taxon>Apiosporaceae</taxon>
        <taxon>Apiospora</taxon>
    </lineage>
</organism>
<comment type="caution">
    <text evidence="2">The sequence shown here is derived from an EMBL/GenBank/DDBJ whole genome shotgun (WGS) entry which is preliminary data.</text>
</comment>
<sequence length="370" mass="41052">MRDLCTRAPEGARWLSTQIVCELARVDTTPADRASDQALPKALKRPRDSDPPYQSSKRGNMTEEPPQTPADVSCNDDGPSFEQDSQVGQRKIKRLRSENTALVGRLHEALEQVNELHHSARVADPTHTLSLLHENLVLKKQLLADQTAREDSALIETGSLGPSKKDIKIELEVIEYNIAGESVSLCWSSRVLDGSHALHKVELLAYHSLVSEPHFDTHFVAGHTESLAGYMWHILEPLLDSEPYNELGTSDSEPSTSFGTVMEHTIELAAKLCLTDRRCIWKFFQPGSNFDPQTMKIERTSIDTSETGHRARQASSGDVETVQLCIFPVFYMSKTLGSRTSPGGNERTAMNTSDDLSDYQLVAKGLVLVQ</sequence>
<dbReference type="EMBL" id="JAQQWK010000007">
    <property type="protein sequence ID" value="KAK8036679.1"/>
    <property type="molecule type" value="Genomic_DNA"/>
</dbReference>
<dbReference type="Proteomes" id="UP001444661">
    <property type="component" value="Unassembled WGS sequence"/>
</dbReference>
<reference evidence="2 3" key="1">
    <citation type="submission" date="2023-01" db="EMBL/GenBank/DDBJ databases">
        <title>Analysis of 21 Apiospora genomes using comparative genomics revels a genus with tremendous synthesis potential of carbohydrate active enzymes and secondary metabolites.</title>
        <authorList>
            <person name="Sorensen T."/>
        </authorList>
    </citation>
    <scope>NUCLEOTIDE SEQUENCE [LARGE SCALE GENOMIC DNA]</scope>
    <source>
        <strain evidence="2 3">CBS 33761</strain>
    </source>
</reference>
<protein>
    <submittedName>
        <fullName evidence="2">Uncharacterized protein</fullName>
    </submittedName>
</protein>
<evidence type="ECO:0000313" key="2">
    <source>
        <dbReference type="EMBL" id="KAK8036679.1"/>
    </source>
</evidence>
<evidence type="ECO:0000313" key="3">
    <source>
        <dbReference type="Proteomes" id="UP001444661"/>
    </source>
</evidence>
<proteinExistence type="predicted"/>
<name>A0ABR1SSJ3_9PEZI</name>
<accession>A0ABR1SSJ3</accession>
<keyword evidence="3" id="KW-1185">Reference proteome</keyword>
<evidence type="ECO:0000256" key="1">
    <source>
        <dbReference type="SAM" id="MobiDB-lite"/>
    </source>
</evidence>
<feature type="region of interest" description="Disordered" evidence="1">
    <location>
        <begin position="30"/>
        <end position="90"/>
    </location>
</feature>
<gene>
    <name evidence="2" type="ORF">PG993_008662</name>
</gene>